<accession>A0A444UT27</accession>
<dbReference type="PANTHER" id="PTHR21041:SF6">
    <property type="entry name" value="DC-STAMP DOMAIN-CONTAINING PROTEIN 2"/>
    <property type="match status" value="1"/>
</dbReference>
<protein>
    <submittedName>
        <fullName evidence="1">DC-STAMP domain-containing protein 2</fullName>
    </submittedName>
</protein>
<evidence type="ECO:0000313" key="2">
    <source>
        <dbReference type="Proteomes" id="UP000289886"/>
    </source>
</evidence>
<reference evidence="1 2" key="1">
    <citation type="submission" date="2019-01" db="EMBL/GenBank/DDBJ databases">
        <title>Draft Genome and Complete Hox-Cluster Characterization of the Sterlet Sturgeon (Acipenser ruthenus).</title>
        <authorList>
            <person name="Wei Q."/>
        </authorList>
    </citation>
    <scope>NUCLEOTIDE SEQUENCE [LARGE SCALE GENOMIC DNA]</scope>
    <source>
        <strain evidence="1">WHYD16114868_AA</strain>
        <tissue evidence="1">Blood</tissue>
    </source>
</reference>
<dbReference type="Pfam" id="PF26039">
    <property type="entry name" value="Dcst2"/>
    <property type="match status" value="1"/>
</dbReference>
<dbReference type="EMBL" id="SCEB01009245">
    <property type="protein sequence ID" value="RXM91320.1"/>
    <property type="molecule type" value="Genomic_DNA"/>
</dbReference>
<dbReference type="Proteomes" id="UP000289886">
    <property type="component" value="Unassembled WGS sequence"/>
</dbReference>
<comment type="caution">
    <text evidence="1">The sequence shown here is derived from an EMBL/GenBank/DDBJ whole genome shotgun (WGS) entry which is preliminary data.</text>
</comment>
<sequence>MAFTLAIQGPMMNILDNFERAAEAVSCGVELALNQTKELVEKVTTPLAPVLNKIKNISKNAKVVADKVRRFLKSLMSSVKHVARILRNVLHFLVNIGEICNDQLGSPYRKCIKIFDDARADCLDVMSFFGFLCYIVDIFKPLCGLAYSKSIAHLSMHTTGVSTHSIAFSNSVDSSAVQIL</sequence>
<name>A0A444UT27_ACIRT</name>
<organism evidence="1 2">
    <name type="scientific">Acipenser ruthenus</name>
    <name type="common">Sterlet sturgeon</name>
    <dbReference type="NCBI Taxonomy" id="7906"/>
    <lineage>
        <taxon>Eukaryota</taxon>
        <taxon>Metazoa</taxon>
        <taxon>Chordata</taxon>
        <taxon>Craniata</taxon>
        <taxon>Vertebrata</taxon>
        <taxon>Euteleostomi</taxon>
        <taxon>Actinopterygii</taxon>
        <taxon>Chondrostei</taxon>
        <taxon>Acipenseriformes</taxon>
        <taxon>Acipenseridae</taxon>
        <taxon>Acipenser</taxon>
    </lineage>
</organism>
<dbReference type="AlphaFoldDB" id="A0A444UT27"/>
<keyword evidence="2" id="KW-1185">Reference proteome</keyword>
<dbReference type="InterPro" id="IPR051856">
    <property type="entry name" value="CSR-E3_Ligase_Protein"/>
</dbReference>
<dbReference type="PANTHER" id="PTHR21041">
    <property type="entry name" value="DENDRITIC CELL-SPECIFIC TRANSMEMBRANE PROTEIN"/>
    <property type="match status" value="1"/>
</dbReference>
<proteinExistence type="predicted"/>
<gene>
    <name evidence="1" type="ORF">EOD39_21302</name>
</gene>
<evidence type="ECO:0000313" key="1">
    <source>
        <dbReference type="EMBL" id="RXM91320.1"/>
    </source>
</evidence>